<evidence type="ECO:0000313" key="3">
    <source>
        <dbReference type="Proteomes" id="UP000192247"/>
    </source>
</evidence>
<evidence type="ECO:0000256" key="1">
    <source>
        <dbReference type="SAM" id="Coils"/>
    </source>
</evidence>
<evidence type="ECO:0000313" key="2">
    <source>
        <dbReference type="EMBL" id="OQR78123.1"/>
    </source>
</evidence>
<dbReference type="EMBL" id="MNPL01002621">
    <property type="protein sequence ID" value="OQR78123.1"/>
    <property type="molecule type" value="Genomic_DNA"/>
</dbReference>
<sequence length="138" mass="16007">MFYFNARLAEKLEQILFCRRSVGNHENQLVFIQKEVDDLRIELKRQEGLLTAAEAKLEQQRKESAASLLMLRTMCDRVQSTVAADFSRMEETTKYYREAFSVVDCDCIVDAVLDKVNTKPLQKFMARCLASQSTDKER</sequence>
<organism evidence="2 3">
    <name type="scientific">Tropilaelaps mercedesae</name>
    <dbReference type="NCBI Taxonomy" id="418985"/>
    <lineage>
        <taxon>Eukaryota</taxon>
        <taxon>Metazoa</taxon>
        <taxon>Ecdysozoa</taxon>
        <taxon>Arthropoda</taxon>
        <taxon>Chelicerata</taxon>
        <taxon>Arachnida</taxon>
        <taxon>Acari</taxon>
        <taxon>Parasitiformes</taxon>
        <taxon>Mesostigmata</taxon>
        <taxon>Gamasina</taxon>
        <taxon>Dermanyssoidea</taxon>
        <taxon>Laelapidae</taxon>
        <taxon>Tropilaelaps</taxon>
    </lineage>
</organism>
<proteinExistence type="predicted"/>
<keyword evidence="1" id="KW-0175">Coiled coil</keyword>
<reference evidence="2 3" key="1">
    <citation type="journal article" date="2017" name="Gigascience">
        <title>Draft genome of the honey bee ectoparasitic mite, Tropilaelaps mercedesae, is shaped by the parasitic life history.</title>
        <authorList>
            <person name="Dong X."/>
            <person name="Armstrong S.D."/>
            <person name="Xia D."/>
            <person name="Makepeace B.L."/>
            <person name="Darby A.C."/>
            <person name="Kadowaki T."/>
        </authorList>
    </citation>
    <scope>NUCLEOTIDE SEQUENCE [LARGE SCALE GENOMIC DNA]</scope>
    <source>
        <strain evidence="2">Wuxi-XJTLU</strain>
    </source>
</reference>
<comment type="caution">
    <text evidence="2">The sequence shown here is derived from an EMBL/GenBank/DDBJ whole genome shotgun (WGS) entry which is preliminary data.</text>
</comment>
<gene>
    <name evidence="2" type="ORF">BIW11_06617</name>
</gene>
<protein>
    <submittedName>
        <fullName evidence="2">Uncharacterized protein</fullName>
    </submittedName>
</protein>
<accession>A0A1V9XXH9</accession>
<dbReference type="Proteomes" id="UP000192247">
    <property type="component" value="Unassembled WGS sequence"/>
</dbReference>
<keyword evidence="3" id="KW-1185">Reference proteome</keyword>
<dbReference type="InParanoid" id="A0A1V9XXH9"/>
<name>A0A1V9XXH9_9ACAR</name>
<feature type="coiled-coil region" evidence="1">
    <location>
        <begin position="22"/>
        <end position="63"/>
    </location>
</feature>
<dbReference type="AlphaFoldDB" id="A0A1V9XXH9"/>